<accession>A0A0E3TI67</accession>
<evidence type="ECO:0000256" key="1">
    <source>
        <dbReference type="SAM" id="MobiDB-lite"/>
    </source>
</evidence>
<reference evidence="2" key="1">
    <citation type="journal article" date="2015" name="BMC Plant Biol.">
        <title>The transcriptome of Utricularia vulgaris, a rootless plant with minimalist genome, reveals extreme alternative splicing and only moderate sequence similarity with Utricularia gibba.</title>
        <authorList>
            <person name="Barta J."/>
            <person name="Stone J.D."/>
            <person name="Pech J."/>
            <person name="Sirova D."/>
            <person name="Adamec L."/>
            <person name="Campbell M.A."/>
            <person name="Storchova H."/>
        </authorList>
    </citation>
    <scope>NUCLEOTIDE SEQUENCE</scope>
</reference>
<gene>
    <name evidence="2" type="primary">EIN2-1</name>
</gene>
<organism evidence="2">
    <name type="scientific">Utricularia vulgaris</name>
    <dbReference type="NCBI Taxonomy" id="192324"/>
    <lineage>
        <taxon>Eukaryota</taxon>
        <taxon>Viridiplantae</taxon>
        <taxon>Streptophyta</taxon>
        <taxon>Embryophyta</taxon>
        <taxon>Tracheophyta</taxon>
        <taxon>Spermatophyta</taxon>
        <taxon>Magnoliopsida</taxon>
        <taxon>eudicotyledons</taxon>
        <taxon>Gunneridae</taxon>
        <taxon>Pentapetalae</taxon>
        <taxon>asterids</taxon>
        <taxon>lamiids</taxon>
        <taxon>Lamiales</taxon>
        <taxon>Lentibulariaceae</taxon>
        <taxon>Utricularia</taxon>
    </lineage>
</organism>
<dbReference type="EMBL" id="KP279653">
    <property type="protein sequence ID" value="AKC34072.1"/>
    <property type="molecule type" value="Genomic_DNA"/>
</dbReference>
<feature type="non-terminal residue" evidence="2">
    <location>
        <position position="417"/>
    </location>
</feature>
<dbReference type="AlphaFoldDB" id="A0A0E3TI67"/>
<feature type="compositionally biased region" description="Low complexity" evidence="1">
    <location>
        <begin position="123"/>
        <end position="140"/>
    </location>
</feature>
<evidence type="ECO:0000313" key="2">
    <source>
        <dbReference type="EMBL" id="AKC34072.1"/>
    </source>
</evidence>
<feature type="non-terminal residue" evidence="2">
    <location>
        <position position="1"/>
    </location>
</feature>
<proteinExistence type="predicted"/>
<feature type="region of interest" description="Disordered" evidence="1">
    <location>
        <begin position="313"/>
        <end position="349"/>
    </location>
</feature>
<feature type="region of interest" description="Disordered" evidence="1">
    <location>
        <begin position="213"/>
        <end position="247"/>
    </location>
</feature>
<feature type="compositionally biased region" description="Polar residues" evidence="1">
    <location>
        <begin position="314"/>
        <end position="341"/>
    </location>
</feature>
<sequence>ESITELQDVSITGPVLNFPEKMLDFDSDLPLSTIPDSKCDATSETDKVFSLDYSVVSSETLAKVDLPDAGSLIAETKRMLSMELDIQADKDDDTSPLEPEQLDKAVSEANQSSTLEVPGSFKSSSGGTDDIGSSTGSLSRLTGLGRSARRQLTAIVDEFWGQLFGYHGEATDEAKARKLYVLIGADFGIYLKSSSSIKMENISQLPTGYVNANAGTPPDPLQSSSYFSSSNQQLGRRGPGSPHDMQQRPSVIAKPMGFLDSYLQNRSFNTSDIMERRYFSLHTPSSDVYDQQPATIHGYDMSSCLDQLAKRVSPKTQPDSSSTPSMINSVNSYGRQSSNKPLSGLRYHTPPGFHNVPVARNIAPNSERYLNDRYTSEVEHSTINPSDVKKFHSLPSISRLYSPQRDSSMLGNSLQRG</sequence>
<name>A0A0E3TI67_9LAMI</name>
<protein>
    <submittedName>
        <fullName evidence="2">Ethylene insensitive 2-1</fullName>
    </submittedName>
</protein>
<feature type="region of interest" description="Disordered" evidence="1">
    <location>
        <begin position="107"/>
        <end position="140"/>
    </location>
</feature>